<evidence type="ECO:0000256" key="1">
    <source>
        <dbReference type="SAM" id="MobiDB-lite"/>
    </source>
</evidence>
<dbReference type="AlphaFoldDB" id="A0A1D1VAG6"/>
<evidence type="ECO:0000313" key="2">
    <source>
        <dbReference type="EMBL" id="GAU98641.1"/>
    </source>
</evidence>
<dbReference type="EMBL" id="BDGG01000004">
    <property type="protein sequence ID" value="GAU98641.1"/>
    <property type="molecule type" value="Genomic_DNA"/>
</dbReference>
<comment type="caution">
    <text evidence="2">The sequence shown here is derived from an EMBL/GenBank/DDBJ whole genome shotgun (WGS) entry which is preliminary data.</text>
</comment>
<feature type="compositionally biased region" description="Polar residues" evidence="1">
    <location>
        <begin position="167"/>
        <end position="194"/>
    </location>
</feature>
<dbReference type="Proteomes" id="UP000186922">
    <property type="component" value="Unassembled WGS sequence"/>
</dbReference>
<sequence length="208" mass="23037">MDEGVMDCRALERPSRIFKKSCCRNLFGADRNDPKIRTWLEKQLSEIKAKNNQRMRDAYGIDVERNEVVESKTEKVPFQVMEIQTIPGHYKAETRPDGSAACLFAEFPSSTTKRSLPHISAISPRKKFSLKPSLSSIKMTLTSTSTVRKNSTQQTLLGSLTVRKTPCKTQTKASSTGASPSPCALSNRTGTQQQTREEPSPVSAVING</sequence>
<gene>
    <name evidence="2" type="primary">RvY_09760-1</name>
    <name evidence="2" type="synonym">RvY_09760.1</name>
    <name evidence="2" type="ORF">RvY_09760</name>
</gene>
<protein>
    <submittedName>
        <fullName evidence="2">Uncharacterized protein</fullName>
    </submittedName>
</protein>
<organism evidence="2 3">
    <name type="scientific">Ramazzottius varieornatus</name>
    <name type="common">Water bear</name>
    <name type="synonym">Tardigrade</name>
    <dbReference type="NCBI Taxonomy" id="947166"/>
    <lineage>
        <taxon>Eukaryota</taxon>
        <taxon>Metazoa</taxon>
        <taxon>Ecdysozoa</taxon>
        <taxon>Tardigrada</taxon>
        <taxon>Eutardigrada</taxon>
        <taxon>Parachela</taxon>
        <taxon>Hypsibioidea</taxon>
        <taxon>Ramazzottiidae</taxon>
        <taxon>Ramazzottius</taxon>
    </lineage>
</organism>
<accession>A0A1D1VAG6</accession>
<proteinExistence type="predicted"/>
<keyword evidence="3" id="KW-1185">Reference proteome</keyword>
<name>A0A1D1VAG6_RAMVA</name>
<feature type="region of interest" description="Disordered" evidence="1">
    <location>
        <begin position="166"/>
        <end position="208"/>
    </location>
</feature>
<evidence type="ECO:0000313" key="3">
    <source>
        <dbReference type="Proteomes" id="UP000186922"/>
    </source>
</evidence>
<reference evidence="2 3" key="1">
    <citation type="journal article" date="2016" name="Nat. Commun.">
        <title>Extremotolerant tardigrade genome and improved radiotolerance of human cultured cells by tardigrade-unique protein.</title>
        <authorList>
            <person name="Hashimoto T."/>
            <person name="Horikawa D.D."/>
            <person name="Saito Y."/>
            <person name="Kuwahara H."/>
            <person name="Kozuka-Hata H."/>
            <person name="Shin-I T."/>
            <person name="Minakuchi Y."/>
            <person name="Ohishi K."/>
            <person name="Motoyama A."/>
            <person name="Aizu T."/>
            <person name="Enomoto A."/>
            <person name="Kondo K."/>
            <person name="Tanaka S."/>
            <person name="Hara Y."/>
            <person name="Koshikawa S."/>
            <person name="Sagara H."/>
            <person name="Miura T."/>
            <person name="Yokobori S."/>
            <person name="Miyagawa K."/>
            <person name="Suzuki Y."/>
            <person name="Kubo T."/>
            <person name="Oyama M."/>
            <person name="Kohara Y."/>
            <person name="Fujiyama A."/>
            <person name="Arakawa K."/>
            <person name="Katayama T."/>
            <person name="Toyoda A."/>
            <person name="Kunieda T."/>
        </authorList>
    </citation>
    <scope>NUCLEOTIDE SEQUENCE [LARGE SCALE GENOMIC DNA]</scope>
    <source>
        <strain evidence="2 3">YOKOZUNA-1</strain>
    </source>
</reference>